<dbReference type="EMBL" id="MSAG01000038">
    <property type="protein sequence ID" value="PUX18203.1"/>
    <property type="molecule type" value="Genomic_DNA"/>
</dbReference>
<keyword evidence="1" id="KW-0812">Transmembrane</keyword>
<name>A0A2T7AZQ8_9ENTR</name>
<dbReference type="AlphaFoldDB" id="A0A2T7AZQ8"/>
<comment type="caution">
    <text evidence="2">The sequence shown here is derived from an EMBL/GenBank/DDBJ whole genome shotgun (WGS) entry which is preliminary data.</text>
</comment>
<evidence type="ECO:0000256" key="1">
    <source>
        <dbReference type="SAM" id="Phobius"/>
    </source>
</evidence>
<feature type="transmembrane region" description="Helical" evidence="1">
    <location>
        <begin position="49"/>
        <end position="71"/>
    </location>
</feature>
<proteinExistence type="predicted"/>
<reference evidence="2" key="1">
    <citation type="submission" date="2016-12" db="EMBL/GenBank/DDBJ databases">
        <title>Analysis of the Molecular Diversity Among Cronobacter Species Isolated from Filth Flies Using a Pan Genomic DNA Microarray.</title>
        <authorList>
            <person name="Pava-Ripoll M."/>
            <person name="Tall B."/>
            <person name="Farber J."/>
            <person name="Fanning S."/>
            <person name="Lehner A."/>
            <person name="Stephan R."/>
            <person name="Pagotto F."/>
            <person name="Iverson C."/>
            <person name="Ziobro G."/>
            <person name="Miller A."/>
            <person name="Pearson R."/>
            <person name="Yan Q."/>
            <person name="Kim M."/>
            <person name="Jeong S."/>
            <person name="Park J."/>
            <person name="Jun S."/>
            <person name="Choi H."/>
            <person name="Chung T."/>
            <person name="Yoo Y."/>
            <person name="Park E."/>
            <person name="Hwang S."/>
            <person name="Lee B."/>
            <person name="Sathyamoorthy V."/>
            <person name="Carter L."/>
            <person name="Mammel M."/>
            <person name="Jackson S."/>
            <person name="Kothary M."/>
            <person name="Patel I."/>
            <person name="Grim C."/>
            <person name="Gopinath G."/>
            <person name="Gangiredla J."/>
            <person name="Chase H."/>
        </authorList>
    </citation>
    <scope>NUCLEOTIDE SEQUENCE [LARGE SCALE GENOMIC DNA]</scope>
    <source>
        <strain evidence="2">MOD1-Sh41s</strain>
    </source>
</reference>
<accession>A0A2T7AZQ8</accession>
<feature type="transmembrane region" description="Helical" evidence="1">
    <location>
        <begin position="12"/>
        <end position="37"/>
    </location>
</feature>
<organism evidence="2">
    <name type="scientific">Cronobacter turicensis</name>
    <dbReference type="NCBI Taxonomy" id="413502"/>
    <lineage>
        <taxon>Bacteria</taxon>
        <taxon>Pseudomonadati</taxon>
        <taxon>Pseudomonadota</taxon>
        <taxon>Gammaproteobacteria</taxon>
        <taxon>Enterobacterales</taxon>
        <taxon>Enterobacteriaceae</taxon>
        <taxon>Cronobacter</taxon>
    </lineage>
</organism>
<keyword evidence="1" id="KW-0472">Membrane</keyword>
<protein>
    <submittedName>
        <fullName evidence="2">Uncharacterized protein</fullName>
    </submittedName>
</protein>
<keyword evidence="1" id="KW-1133">Transmembrane helix</keyword>
<feature type="transmembrane region" description="Helical" evidence="1">
    <location>
        <begin position="78"/>
        <end position="101"/>
    </location>
</feature>
<dbReference type="RefSeq" id="WP_077568840.1">
    <property type="nucleotide sequence ID" value="NZ_CP187984.1"/>
</dbReference>
<evidence type="ECO:0000313" key="2">
    <source>
        <dbReference type="EMBL" id="PUX18203.1"/>
    </source>
</evidence>
<dbReference type="OrthoDB" id="6564963at2"/>
<feature type="transmembrane region" description="Helical" evidence="1">
    <location>
        <begin position="107"/>
        <end position="124"/>
    </location>
</feature>
<sequence length="136" mass="16101">MDNDFRRFFCEIIFRPLMVLFSMVFVLILHEVIYYSFYQVFYGAYSVRVMVSLNLVLWYGMFPAFVVMALLPLRLIKGYFFLVLLIPTLLFGFGASTHFMLCVLLSFYWLLGCGLMLFIKYVAYRRVTVLLKISPF</sequence>
<gene>
    <name evidence="2" type="ORF">BS411_19870</name>
</gene>